<organism evidence="2 3">
    <name type="scientific">Roseomonas alba</name>
    <dbReference type="NCBI Taxonomy" id="2846776"/>
    <lineage>
        <taxon>Bacteria</taxon>
        <taxon>Pseudomonadati</taxon>
        <taxon>Pseudomonadota</taxon>
        <taxon>Alphaproteobacteria</taxon>
        <taxon>Acetobacterales</taxon>
        <taxon>Roseomonadaceae</taxon>
        <taxon>Roseomonas</taxon>
    </lineage>
</organism>
<proteinExistence type="predicted"/>
<dbReference type="Gene3D" id="2.60.40.3940">
    <property type="match status" value="1"/>
</dbReference>
<comment type="caution">
    <text evidence="2">The sequence shown here is derived from an EMBL/GenBank/DDBJ whole genome shotgun (WGS) entry which is preliminary data.</text>
</comment>
<dbReference type="Pfam" id="PF21882">
    <property type="entry name" value="Gp53-like_C"/>
    <property type="match status" value="1"/>
</dbReference>
<dbReference type="EMBL" id="JAHYBZ010000023">
    <property type="protein sequence ID" value="MBW6402102.1"/>
    <property type="molecule type" value="Genomic_DNA"/>
</dbReference>
<dbReference type="RefSeq" id="WP_432761302.1">
    <property type="nucleotide sequence ID" value="NZ_JAHYBZ010000023.1"/>
</dbReference>
<dbReference type="Proteomes" id="UP001196565">
    <property type="component" value="Unassembled WGS sequence"/>
</dbReference>
<evidence type="ECO:0000259" key="1">
    <source>
        <dbReference type="Pfam" id="PF21882"/>
    </source>
</evidence>
<protein>
    <recommendedName>
        <fullName evidence="1">Putative tail fiber protein gp53-like C-terminal domain-containing protein</fullName>
    </recommendedName>
</protein>
<sequence>AIHQHEENRLMQRVTRATAAATLPVPPASPGTPGYFARPNTVAGVQATVPGYEWYNGVQEAICQAFQDSGIAPDAVDHTQLRKHIRRLAGGNVRVVTGNTTLTPDDAGLVLVNAGGPTTITLPSAAAANGRPLLFTFVRIDALAALVLVARAGSDTVEGGNNVPLPTVGRMAIVGDGSATWRVSGETAWGRSIGNNGYIRLPGGLIQQWGNATLPASGTNASSVSVTLPMAFPTAIVSAVVSARGTARPGGWLPATGVLAASTTSITITGDVLADAGGQEFSQTCPVWWQALGY</sequence>
<name>A0ABS7AIE7_9PROT</name>
<keyword evidence="3" id="KW-1185">Reference proteome</keyword>
<feature type="domain" description="Putative tail fiber protein gp53-like C-terminal" evidence="1">
    <location>
        <begin position="200"/>
        <end position="294"/>
    </location>
</feature>
<accession>A0ABS7AIE7</accession>
<dbReference type="InterPro" id="IPR054075">
    <property type="entry name" value="Gp53-like_C"/>
</dbReference>
<feature type="non-terminal residue" evidence="2">
    <location>
        <position position="1"/>
    </location>
</feature>
<evidence type="ECO:0000313" key="3">
    <source>
        <dbReference type="Proteomes" id="UP001196565"/>
    </source>
</evidence>
<gene>
    <name evidence="2" type="ORF">KPL78_29920</name>
</gene>
<reference evidence="2 3" key="1">
    <citation type="submission" date="2021-07" db="EMBL/GenBank/DDBJ databases">
        <authorList>
            <person name="So Y."/>
        </authorList>
    </citation>
    <scope>NUCLEOTIDE SEQUENCE [LARGE SCALE GENOMIC DNA]</scope>
    <source>
        <strain evidence="2 3">HJA6</strain>
    </source>
</reference>
<evidence type="ECO:0000313" key="2">
    <source>
        <dbReference type="EMBL" id="MBW6402102.1"/>
    </source>
</evidence>